<reference evidence="4" key="2">
    <citation type="submission" date="2023-05" db="EMBL/GenBank/DDBJ databases">
        <authorList>
            <consortium name="Lawrence Berkeley National Laboratory"/>
            <person name="Steindorff A."/>
            <person name="Hensen N."/>
            <person name="Bonometti L."/>
            <person name="Westerberg I."/>
            <person name="Brannstrom I.O."/>
            <person name="Guillou S."/>
            <person name="Cros-Aarteil S."/>
            <person name="Calhoun S."/>
            <person name="Haridas S."/>
            <person name="Kuo A."/>
            <person name="Mondo S."/>
            <person name="Pangilinan J."/>
            <person name="Riley R."/>
            <person name="Labutti K."/>
            <person name="Andreopoulos B."/>
            <person name="Lipzen A."/>
            <person name="Chen C."/>
            <person name="Yanf M."/>
            <person name="Daum C."/>
            <person name="Ng V."/>
            <person name="Clum A."/>
            <person name="Ohm R."/>
            <person name="Martin F."/>
            <person name="Silar P."/>
            <person name="Natvig D."/>
            <person name="Lalanne C."/>
            <person name="Gautier V."/>
            <person name="Ament-Velasquez S.L."/>
            <person name="Kruys A."/>
            <person name="Hutchinson M.I."/>
            <person name="Powell A.J."/>
            <person name="Barry K."/>
            <person name="Miller A.N."/>
            <person name="Grigoriev I.V."/>
            <person name="Debuchy R."/>
            <person name="Gladieux P."/>
            <person name="Thoren M.H."/>
            <person name="Johannesson H."/>
        </authorList>
    </citation>
    <scope>NUCLEOTIDE SEQUENCE</scope>
    <source>
        <strain evidence="4">CBS 990.96</strain>
    </source>
</reference>
<gene>
    <name evidence="4" type="ORF">QBC38DRAFT_459108</name>
</gene>
<feature type="region of interest" description="Disordered" evidence="1">
    <location>
        <begin position="117"/>
        <end position="182"/>
    </location>
</feature>
<feature type="region of interest" description="Disordered" evidence="1">
    <location>
        <begin position="281"/>
        <end position="308"/>
    </location>
</feature>
<dbReference type="AlphaFoldDB" id="A0AAN7GP66"/>
<keyword evidence="2" id="KW-0472">Membrane</keyword>
<evidence type="ECO:0000256" key="3">
    <source>
        <dbReference type="SAM" id="SignalP"/>
    </source>
</evidence>
<feature type="region of interest" description="Disordered" evidence="1">
    <location>
        <begin position="218"/>
        <end position="241"/>
    </location>
</feature>
<keyword evidence="2" id="KW-1133">Transmembrane helix</keyword>
<keyword evidence="2" id="KW-0812">Transmembrane</keyword>
<evidence type="ECO:0000256" key="2">
    <source>
        <dbReference type="SAM" id="Phobius"/>
    </source>
</evidence>
<feature type="compositionally biased region" description="Low complexity" evidence="1">
    <location>
        <begin position="137"/>
        <end position="152"/>
    </location>
</feature>
<evidence type="ECO:0008006" key="6">
    <source>
        <dbReference type="Google" id="ProtNLM"/>
    </source>
</evidence>
<evidence type="ECO:0000313" key="4">
    <source>
        <dbReference type="EMBL" id="KAK4223696.1"/>
    </source>
</evidence>
<feature type="signal peptide" evidence="3">
    <location>
        <begin position="1"/>
        <end position="17"/>
    </location>
</feature>
<reference evidence="4" key="1">
    <citation type="journal article" date="2023" name="Mol. Phylogenet. Evol.">
        <title>Genome-scale phylogeny and comparative genomics of the fungal order Sordariales.</title>
        <authorList>
            <person name="Hensen N."/>
            <person name="Bonometti L."/>
            <person name="Westerberg I."/>
            <person name="Brannstrom I.O."/>
            <person name="Guillou S."/>
            <person name="Cros-Aarteil S."/>
            <person name="Calhoun S."/>
            <person name="Haridas S."/>
            <person name="Kuo A."/>
            <person name="Mondo S."/>
            <person name="Pangilinan J."/>
            <person name="Riley R."/>
            <person name="LaButti K."/>
            <person name="Andreopoulos B."/>
            <person name="Lipzen A."/>
            <person name="Chen C."/>
            <person name="Yan M."/>
            <person name="Daum C."/>
            <person name="Ng V."/>
            <person name="Clum A."/>
            <person name="Steindorff A."/>
            <person name="Ohm R.A."/>
            <person name="Martin F."/>
            <person name="Silar P."/>
            <person name="Natvig D.O."/>
            <person name="Lalanne C."/>
            <person name="Gautier V."/>
            <person name="Ament-Velasquez S.L."/>
            <person name="Kruys A."/>
            <person name="Hutchinson M.I."/>
            <person name="Powell A.J."/>
            <person name="Barry K."/>
            <person name="Miller A.N."/>
            <person name="Grigoriev I.V."/>
            <person name="Debuchy R."/>
            <person name="Gladieux P."/>
            <person name="Hiltunen Thoren M."/>
            <person name="Johannesson H."/>
        </authorList>
    </citation>
    <scope>NUCLEOTIDE SEQUENCE</scope>
    <source>
        <strain evidence="4">CBS 990.96</strain>
    </source>
</reference>
<comment type="caution">
    <text evidence="4">The sequence shown here is derived from an EMBL/GenBank/DDBJ whole genome shotgun (WGS) entry which is preliminary data.</text>
</comment>
<sequence>MKKSPLFALVAANLVLGDPFQGYRILTNGLAQPESCPTSSEFFTTSTFAGCCQGNRGCNIATACNNGRYTFLFDSATGSCGTGNPVCLTRTVFAYPSASDSYTVILCTKSGRPTTESLFIETTSPGGSSTTPPPSPTSGVPTLPLSTTSSSTPPFPTSPPPSSPTDAAEQIQEPPDSSSSSSKAWIAGAVIGPIVGIAIIGFLGYWLGIRRARQRDTNHNIPLSSPPPSQDHWHSPPPPSQAQTVYYYDPKLAGVAPTPVSEMTGSTVLPAGAANLDSNPIHELSPSSNAHELPAAEMGQGYQDWRRG</sequence>
<evidence type="ECO:0000256" key="1">
    <source>
        <dbReference type="SAM" id="MobiDB-lite"/>
    </source>
</evidence>
<feature type="chain" id="PRO_5042865276" description="Mid2 domain-containing protein" evidence="3">
    <location>
        <begin position="18"/>
        <end position="308"/>
    </location>
</feature>
<organism evidence="4 5">
    <name type="scientific">Podospora fimiseda</name>
    <dbReference type="NCBI Taxonomy" id="252190"/>
    <lineage>
        <taxon>Eukaryota</taxon>
        <taxon>Fungi</taxon>
        <taxon>Dikarya</taxon>
        <taxon>Ascomycota</taxon>
        <taxon>Pezizomycotina</taxon>
        <taxon>Sordariomycetes</taxon>
        <taxon>Sordariomycetidae</taxon>
        <taxon>Sordariales</taxon>
        <taxon>Podosporaceae</taxon>
        <taxon>Podospora</taxon>
    </lineage>
</organism>
<dbReference type="Proteomes" id="UP001301958">
    <property type="component" value="Unassembled WGS sequence"/>
</dbReference>
<feature type="transmembrane region" description="Helical" evidence="2">
    <location>
        <begin position="184"/>
        <end position="207"/>
    </location>
</feature>
<accession>A0AAN7GP66</accession>
<dbReference type="EMBL" id="MU865418">
    <property type="protein sequence ID" value="KAK4223696.1"/>
    <property type="molecule type" value="Genomic_DNA"/>
</dbReference>
<feature type="compositionally biased region" description="Pro residues" evidence="1">
    <location>
        <begin position="224"/>
        <end position="240"/>
    </location>
</feature>
<feature type="compositionally biased region" description="Pro residues" evidence="1">
    <location>
        <begin position="153"/>
        <end position="163"/>
    </location>
</feature>
<proteinExistence type="predicted"/>
<keyword evidence="3" id="KW-0732">Signal</keyword>
<protein>
    <recommendedName>
        <fullName evidence="6">Mid2 domain-containing protein</fullName>
    </recommendedName>
</protein>
<evidence type="ECO:0000313" key="5">
    <source>
        <dbReference type="Proteomes" id="UP001301958"/>
    </source>
</evidence>
<name>A0AAN7GP66_9PEZI</name>
<keyword evidence="5" id="KW-1185">Reference proteome</keyword>